<dbReference type="STRING" id="1545044.SAMN05444276_101683"/>
<name>A0A1H2SNI8_9RHOB</name>
<gene>
    <name evidence="1" type="ORF">SAMN05444276_101683</name>
</gene>
<protein>
    <submittedName>
        <fullName evidence="1">Uncharacterized protein</fullName>
    </submittedName>
</protein>
<proteinExistence type="predicted"/>
<dbReference type="SUPFAM" id="SSF109604">
    <property type="entry name" value="HD-domain/PDEase-like"/>
    <property type="match status" value="1"/>
</dbReference>
<dbReference type="AlphaFoldDB" id="A0A1H2SNI8"/>
<dbReference type="Proteomes" id="UP000182944">
    <property type="component" value="Unassembled WGS sequence"/>
</dbReference>
<organism evidence="1 2">
    <name type="scientific">Paracoccus sanguinis</name>
    <dbReference type="NCBI Taxonomy" id="1545044"/>
    <lineage>
        <taxon>Bacteria</taxon>
        <taxon>Pseudomonadati</taxon>
        <taxon>Pseudomonadota</taxon>
        <taxon>Alphaproteobacteria</taxon>
        <taxon>Rhodobacterales</taxon>
        <taxon>Paracoccaceae</taxon>
        <taxon>Paracoccus</taxon>
    </lineage>
</organism>
<dbReference type="RefSeq" id="WP_052176095.1">
    <property type="nucleotide sequence ID" value="NZ_FNNA01000001.1"/>
</dbReference>
<accession>A0A1H2SNI8</accession>
<evidence type="ECO:0000313" key="2">
    <source>
        <dbReference type="Proteomes" id="UP000182944"/>
    </source>
</evidence>
<dbReference type="Gene3D" id="1.10.3210.10">
    <property type="entry name" value="Hypothetical protein af1432"/>
    <property type="match status" value="1"/>
</dbReference>
<sequence>MTPILYRTAHGLLDLNRLAPTAFSAGVVSECLAKINRYNGRTPEPWSVASHSVLVAMLCRPQHRAQALLHDAHEAILGDLVTPAVRLICSKSQPVAGGIVANAITQTKLDLDRQIFAAWDVTWSPDGAREVAAADHIALLAEGAVFFGAEAGGEISPETAAEVDRAVGLIRELPYGQNWRAARERWLSFAHDLASVGQLRLPPEPSHPTRTARAV</sequence>
<dbReference type="OrthoDB" id="1099791at2"/>
<evidence type="ECO:0000313" key="1">
    <source>
        <dbReference type="EMBL" id="SDW33196.1"/>
    </source>
</evidence>
<reference evidence="2" key="1">
    <citation type="submission" date="2016-10" db="EMBL/GenBank/DDBJ databases">
        <authorList>
            <person name="Varghese N."/>
            <person name="Submissions S."/>
        </authorList>
    </citation>
    <scope>NUCLEOTIDE SEQUENCE [LARGE SCALE GENOMIC DNA]</scope>
    <source>
        <strain evidence="2">DSM 29303</strain>
    </source>
</reference>
<keyword evidence="2" id="KW-1185">Reference proteome</keyword>
<dbReference type="EMBL" id="FNNA01000001">
    <property type="protein sequence ID" value="SDW33196.1"/>
    <property type="molecule type" value="Genomic_DNA"/>
</dbReference>